<dbReference type="GO" id="GO:0032259">
    <property type="term" value="P:methylation"/>
    <property type="evidence" value="ECO:0007669"/>
    <property type="project" value="UniProtKB-KW"/>
</dbReference>
<accession>A0A1G9HZE5</accession>
<dbReference type="SUPFAM" id="SSF53335">
    <property type="entry name" value="S-adenosyl-L-methionine-dependent methyltransferases"/>
    <property type="match status" value="1"/>
</dbReference>
<dbReference type="GO" id="GO:0008757">
    <property type="term" value="F:S-adenosylmethionine-dependent methyltransferase activity"/>
    <property type="evidence" value="ECO:0007669"/>
    <property type="project" value="InterPro"/>
</dbReference>
<keyword evidence="3" id="KW-0489">Methyltransferase</keyword>
<name>A0A1G9HZE5_9ACTN</name>
<sequence length="289" mass="29966">MRQNWTDGAAGWVANQAVFDAVFAPVTAAILAAAALERGSRVLDVGCGTGTLLAAAVAAGAEPVGVDISEGMAAAARERVPEAGVLVADAQTADLRGDGPAFDRVVSRFGVMFFEDPRAAFANLRRAAAPGARLVFACWRGLDENPMFSLGSGLLADRLDPRPEPSAPGAPGPDAFADPERLHKLLDGAGWDGIRIDPLDFTCDYGFDGTDGVEERLTQIRAGGVGRLAEAQLVPRIGTDGWEAVLDEVRRELRGRLVDGVLRFPGAVWLVSAANAAANPAAGPAANAA</sequence>
<dbReference type="InterPro" id="IPR013216">
    <property type="entry name" value="Methyltransf_11"/>
</dbReference>
<proteinExistence type="predicted"/>
<dbReference type="PANTHER" id="PTHR43861:SF1">
    <property type="entry name" value="TRANS-ACONITATE 2-METHYLTRANSFERASE"/>
    <property type="match status" value="1"/>
</dbReference>
<gene>
    <name evidence="3" type="ORF">SAMN05216298_2928</name>
</gene>
<evidence type="ECO:0000259" key="2">
    <source>
        <dbReference type="Pfam" id="PF08241"/>
    </source>
</evidence>
<dbReference type="Pfam" id="PF08241">
    <property type="entry name" value="Methyltransf_11"/>
    <property type="match status" value="1"/>
</dbReference>
<dbReference type="PANTHER" id="PTHR43861">
    <property type="entry name" value="TRANS-ACONITATE 2-METHYLTRANSFERASE-RELATED"/>
    <property type="match status" value="1"/>
</dbReference>
<dbReference type="Proteomes" id="UP000198662">
    <property type="component" value="Unassembled WGS sequence"/>
</dbReference>
<dbReference type="InterPro" id="IPR029063">
    <property type="entry name" value="SAM-dependent_MTases_sf"/>
</dbReference>
<dbReference type="EMBL" id="FNGF01000004">
    <property type="protein sequence ID" value="SDL18166.1"/>
    <property type="molecule type" value="Genomic_DNA"/>
</dbReference>
<feature type="domain" description="Methyltransferase type 11" evidence="2">
    <location>
        <begin position="43"/>
        <end position="136"/>
    </location>
</feature>
<reference evidence="4" key="1">
    <citation type="submission" date="2016-10" db="EMBL/GenBank/DDBJ databases">
        <authorList>
            <person name="Varghese N."/>
            <person name="Submissions S."/>
        </authorList>
    </citation>
    <scope>NUCLEOTIDE SEQUENCE [LARGE SCALE GENOMIC DNA]</scope>
    <source>
        <strain evidence="4">CGMCC 4.3147</strain>
    </source>
</reference>
<keyword evidence="3" id="KW-0808">Transferase</keyword>
<dbReference type="Gene3D" id="3.40.50.150">
    <property type="entry name" value="Vaccinia Virus protein VP39"/>
    <property type="match status" value="1"/>
</dbReference>
<evidence type="ECO:0000313" key="3">
    <source>
        <dbReference type="EMBL" id="SDL18166.1"/>
    </source>
</evidence>
<dbReference type="CDD" id="cd02440">
    <property type="entry name" value="AdoMet_MTases"/>
    <property type="match status" value="1"/>
</dbReference>
<evidence type="ECO:0000256" key="1">
    <source>
        <dbReference type="SAM" id="MobiDB-lite"/>
    </source>
</evidence>
<dbReference type="STRING" id="380244.SAMN05216298_2928"/>
<feature type="region of interest" description="Disordered" evidence="1">
    <location>
        <begin position="159"/>
        <end position="178"/>
    </location>
</feature>
<organism evidence="3 4">
    <name type="scientific">Glycomyces sambucus</name>
    <dbReference type="NCBI Taxonomy" id="380244"/>
    <lineage>
        <taxon>Bacteria</taxon>
        <taxon>Bacillati</taxon>
        <taxon>Actinomycetota</taxon>
        <taxon>Actinomycetes</taxon>
        <taxon>Glycomycetales</taxon>
        <taxon>Glycomycetaceae</taxon>
        <taxon>Glycomyces</taxon>
    </lineage>
</organism>
<protein>
    <submittedName>
        <fullName evidence="3">Methyltransferase domain-containing protein</fullName>
    </submittedName>
</protein>
<dbReference type="OrthoDB" id="9777638at2"/>
<keyword evidence="4" id="KW-1185">Reference proteome</keyword>
<evidence type="ECO:0000313" key="4">
    <source>
        <dbReference type="Proteomes" id="UP000198662"/>
    </source>
</evidence>
<dbReference type="AlphaFoldDB" id="A0A1G9HZE5"/>